<comment type="caution">
    <text evidence="4">The sequence shown here is derived from an EMBL/GenBank/DDBJ whole genome shotgun (WGS) entry which is preliminary data.</text>
</comment>
<dbReference type="Proteomes" id="UP001217918">
    <property type="component" value="Unassembled WGS sequence"/>
</dbReference>
<dbReference type="SUPFAM" id="SSF55486">
    <property type="entry name" value="Metalloproteases ('zincins'), catalytic domain"/>
    <property type="match status" value="1"/>
</dbReference>
<dbReference type="GO" id="GO:0004222">
    <property type="term" value="F:metalloendopeptidase activity"/>
    <property type="evidence" value="ECO:0007669"/>
    <property type="project" value="UniProtKB-UniRule"/>
</dbReference>
<comment type="caution">
    <text evidence="1">Lacks conserved residue(s) required for the propagation of feature annotation.</text>
</comment>
<dbReference type="PANTHER" id="PTHR10127">
    <property type="entry name" value="DISCOIDIN, CUB, EGF, LAMININ , AND ZINC METALLOPROTEASE DOMAIN CONTAINING"/>
    <property type="match status" value="1"/>
</dbReference>
<keyword evidence="2" id="KW-0479">Metal-binding</keyword>
<evidence type="ECO:0000256" key="2">
    <source>
        <dbReference type="RuleBase" id="RU361183"/>
    </source>
</evidence>
<dbReference type="EC" id="3.4.24.-" evidence="2"/>
<keyword evidence="2" id="KW-0862">Zinc</keyword>
<evidence type="ECO:0000313" key="4">
    <source>
        <dbReference type="EMBL" id="KAK2067859.1"/>
    </source>
</evidence>
<reference evidence="4" key="1">
    <citation type="journal article" date="2023" name="Mol. Plant Microbe Interact.">
        <title>Elucidating the Obligate Nature and Biological Capacity of an Invasive Fungal Corn Pathogen.</title>
        <authorList>
            <person name="MacCready J.S."/>
            <person name="Roggenkamp E.M."/>
            <person name="Gdanetz K."/>
            <person name="Chilvers M.I."/>
        </authorList>
    </citation>
    <scope>NUCLEOTIDE SEQUENCE</scope>
    <source>
        <strain evidence="4">PM02</strain>
    </source>
</reference>
<keyword evidence="5" id="KW-1185">Reference proteome</keyword>
<keyword evidence="1" id="KW-1015">Disulfide bond</keyword>
<dbReference type="Gene3D" id="3.40.390.10">
    <property type="entry name" value="Collagenase (Catalytic Domain)"/>
    <property type="match status" value="1"/>
</dbReference>
<feature type="domain" description="Peptidase M12A" evidence="3">
    <location>
        <begin position="19"/>
        <end position="217"/>
    </location>
</feature>
<dbReference type="EMBL" id="JAQQPM010000001">
    <property type="protein sequence ID" value="KAK2067859.1"/>
    <property type="molecule type" value="Genomic_DNA"/>
</dbReference>
<dbReference type="InterPro" id="IPR024079">
    <property type="entry name" value="MetalloPept_cat_dom_sf"/>
</dbReference>
<organism evidence="4 5">
    <name type="scientific">Phyllachora maydis</name>
    <dbReference type="NCBI Taxonomy" id="1825666"/>
    <lineage>
        <taxon>Eukaryota</taxon>
        <taxon>Fungi</taxon>
        <taxon>Dikarya</taxon>
        <taxon>Ascomycota</taxon>
        <taxon>Pezizomycotina</taxon>
        <taxon>Sordariomycetes</taxon>
        <taxon>Sordariomycetidae</taxon>
        <taxon>Phyllachorales</taxon>
        <taxon>Phyllachoraceae</taxon>
        <taxon>Phyllachora</taxon>
    </lineage>
</organism>
<keyword evidence="2" id="KW-0482">Metalloprotease</keyword>
<evidence type="ECO:0000313" key="5">
    <source>
        <dbReference type="Proteomes" id="UP001217918"/>
    </source>
</evidence>
<dbReference type="SMART" id="SM00235">
    <property type="entry name" value="ZnMc"/>
    <property type="match status" value="1"/>
</dbReference>
<dbReference type="PROSITE" id="PS51864">
    <property type="entry name" value="ASTACIN"/>
    <property type="match status" value="1"/>
</dbReference>
<evidence type="ECO:0000256" key="1">
    <source>
        <dbReference type="PROSITE-ProRule" id="PRU01211"/>
    </source>
</evidence>
<accession>A0AAD9M818</accession>
<keyword evidence="2" id="KW-0645">Protease</keyword>
<dbReference type="AlphaFoldDB" id="A0AAD9M818"/>
<gene>
    <name evidence="4" type="ORF">P8C59_001564</name>
</gene>
<dbReference type="InterPro" id="IPR001506">
    <property type="entry name" value="Peptidase_M12A"/>
</dbReference>
<dbReference type="GO" id="GO:0006508">
    <property type="term" value="P:proteolysis"/>
    <property type="evidence" value="ECO:0007669"/>
    <property type="project" value="UniProtKB-KW"/>
</dbReference>
<proteinExistence type="predicted"/>
<dbReference type="Pfam" id="PF01400">
    <property type="entry name" value="Astacin"/>
    <property type="match status" value="1"/>
</dbReference>
<sequence>MDSRDLVNASGQSLELERRGSVDPYSQLWAGGIIPYDFAGVDSSLANTIRDAFNDWEWGTCIRFVPKEESHTSWIDFQFQGQDCFAKSIGLPQAPGAVSINLGSGGQYDCTTRNRVNNQLGKIIGMRPEETRSDRDLSINVFIENVKPEKRFLFDIDEQANISIPYDITSIMQDPGDYFAQGTGLTMVSIANGQTIAPGDRPNTRDYEAVNNAYRCDPSTTSPTTNCLQAPVSSDYDHSSYNFKVDQVTVEFAKSQGWHYIGLRQHCKSNLNDQDTDDWGFADILDTSGPDVTYSITTDRCKKTHDRHVKYYQLYLCSSKKEESCAYSCDQRGICPVQSPDSTVGVETKSVSFTDNWMWICHYHM</sequence>
<protein>
    <recommendedName>
        <fullName evidence="2">Metalloendopeptidase</fullName>
        <ecNumber evidence="2">3.4.24.-</ecNumber>
    </recommendedName>
</protein>
<dbReference type="GO" id="GO:0008270">
    <property type="term" value="F:zinc ion binding"/>
    <property type="evidence" value="ECO:0007669"/>
    <property type="project" value="InterPro"/>
</dbReference>
<dbReference type="InterPro" id="IPR006026">
    <property type="entry name" value="Peptidase_Metallo"/>
</dbReference>
<keyword evidence="2" id="KW-0378">Hydrolase</keyword>
<dbReference type="PRINTS" id="PR00480">
    <property type="entry name" value="ASTACIN"/>
</dbReference>
<dbReference type="PANTHER" id="PTHR10127:SF850">
    <property type="entry name" value="METALLOENDOPEPTIDASE"/>
    <property type="match status" value="1"/>
</dbReference>
<name>A0AAD9M818_9PEZI</name>
<feature type="disulfide bond" evidence="1">
    <location>
        <begin position="61"/>
        <end position="216"/>
    </location>
</feature>
<evidence type="ECO:0000259" key="3">
    <source>
        <dbReference type="PROSITE" id="PS51864"/>
    </source>
</evidence>
<comment type="cofactor">
    <cofactor evidence="2">
        <name>Zn(2+)</name>
        <dbReference type="ChEBI" id="CHEBI:29105"/>
    </cofactor>
    <text evidence="2">Binds 1 zinc ion per subunit.</text>
</comment>